<feature type="region of interest" description="Disordered" evidence="1">
    <location>
        <begin position="107"/>
        <end position="139"/>
    </location>
</feature>
<reference evidence="2" key="1">
    <citation type="submission" date="2018-04" db="EMBL/GenBank/DDBJ databases">
        <title>Transcriptome assembly of Sipha flava.</title>
        <authorList>
            <person name="Scully E.D."/>
            <person name="Geib S.M."/>
            <person name="Palmer N.A."/>
            <person name="Koch K."/>
            <person name="Bradshaw J."/>
            <person name="Heng-Moss T."/>
            <person name="Sarath G."/>
        </authorList>
    </citation>
    <scope>NUCLEOTIDE SEQUENCE</scope>
</reference>
<evidence type="ECO:0000256" key="1">
    <source>
        <dbReference type="SAM" id="MobiDB-lite"/>
    </source>
</evidence>
<gene>
    <name evidence="2" type="ORF">g.153994</name>
</gene>
<name>A0A2S2QDU4_9HEMI</name>
<dbReference type="AlphaFoldDB" id="A0A2S2QDU4"/>
<dbReference type="EMBL" id="GGMS01006477">
    <property type="protein sequence ID" value="MBY75680.1"/>
    <property type="molecule type" value="Transcribed_RNA"/>
</dbReference>
<accession>A0A2S2QDU4</accession>
<evidence type="ECO:0000313" key="2">
    <source>
        <dbReference type="EMBL" id="MBY75680.1"/>
    </source>
</evidence>
<sequence>MFYVGASTNRINHRTRWLWRFVFTQDADVPPDAVTVCVRVCCQPQTRCGSGDDGGGGGGGGGGYLCAALPMDTAITALPNGMYNHKTTVYRPGSRLRTPNSLFVLLSRSPSSSGGGGGRRCARESGSGVFRLQRRRRRR</sequence>
<protein>
    <submittedName>
        <fullName evidence="2">Uncharacterized protein</fullName>
    </submittedName>
</protein>
<organism evidence="2">
    <name type="scientific">Sipha flava</name>
    <name type="common">yellow sugarcane aphid</name>
    <dbReference type="NCBI Taxonomy" id="143950"/>
    <lineage>
        <taxon>Eukaryota</taxon>
        <taxon>Metazoa</taxon>
        <taxon>Ecdysozoa</taxon>
        <taxon>Arthropoda</taxon>
        <taxon>Hexapoda</taxon>
        <taxon>Insecta</taxon>
        <taxon>Pterygota</taxon>
        <taxon>Neoptera</taxon>
        <taxon>Paraneoptera</taxon>
        <taxon>Hemiptera</taxon>
        <taxon>Sternorrhyncha</taxon>
        <taxon>Aphidomorpha</taxon>
        <taxon>Aphidoidea</taxon>
        <taxon>Aphididae</taxon>
        <taxon>Sipha</taxon>
    </lineage>
</organism>
<feature type="non-terminal residue" evidence="2">
    <location>
        <position position="139"/>
    </location>
</feature>
<proteinExistence type="predicted"/>